<evidence type="ECO:0000256" key="1">
    <source>
        <dbReference type="ARBA" id="ARBA00093634"/>
    </source>
</evidence>
<evidence type="ECO:0000313" key="3">
    <source>
        <dbReference type="EMBL" id="KAL1503884.1"/>
    </source>
</evidence>
<feature type="region of interest" description="Disordered" evidence="2">
    <location>
        <begin position="106"/>
        <end position="126"/>
    </location>
</feature>
<evidence type="ECO:0000256" key="2">
    <source>
        <dbReference type="SAM" id="MobiDB-lite"/>
    </source>
</evidence>
<feature type="region of interest" description="Disordered" evidence="2">
    <location>
        <begin position="1"/>
        <end position="21"/>
    </location>
</feature>
<dbReference type="EMBL" id="JBGBPQ010000021">
    <property type="protein sequence ID" value="KAL1503910.1"/>
    <property type="molecule type" value="Genomic_DNA"/>
</dbReference>
<dbReference type="PANTHER" id="PTHR31996:SF2">
    <property type="entry name" value="COILED-COIL DOMAIN-CONTAINING PROTEIN 115"/>
    <property type="match status" value="1"/>
</dbReference>
<reference evidence="4 5" key="1">
    <citation type="journal article" date="2024" name="Science">
        <title>Giant polyketide synthase enzymes in the biosynthesis of giant marine polyether toxins.</title>
        <authorList>
            <person name="Fallon T.R."/>
            <person name="Shende V.V."/>
            <person name="Wierzbicki I.H."/>
            <person name="Pendleton A.L."/>
            <person name="Watervoot N.F."/>
            <person name="Auber R.P."/>
            <person name="Gonzalez D.J."/>
            <person name="Wisecaver J.H."/>
            <person name="Moore B.S."/>
        </authorList>
    </citation>
    <scope>NUCLEOTIDE SEQUENCE [LARGE SCALE GENOMIC DNA]</scope>
    <source>
        <strain evidence="4 5">12B1</strain>
    </source>
</reference>
<evidence type="ECO:0000313" key="5">
    <source>
        <dbReference type="Proteomes" id="UP001515480"/>
    </source>
</evidence>
<dbReference type="Proteomes" id="UP001515480">
    <property type="component" value="Unassembled WGS sequence"/>
</dbReference>
<dbReference type="AlphaFoldDB" id="A0AB34IPH9"/>
<sequence>MAEHTDAPSSAPPPSPPSPPVEAQLDAHLLSYLRAYQDLLTTQVELQALTRDGHLSLASARRELSRTRNTSSSLVSAAQYPAECTASLCVRTDATEEGARSVAVVRRRGGEAEARPAAPPEPKDTAMACGDRLVMEGVGTLTVRSHISSASGGLAAVNASIYQASVSAPDGKLKSDAAPRGAELDPLRWFGALPPQSLRKAQKLFTRAAEAAVQIANAQLRMEHHRALYEELCRSSGREHLLHS</sequence>
<dbReference type="EMBL" id="JBGBPQ010000021">
    <property type="protein sequence ID" value="KAL1503884.1"/>
    <property type="molecule type" value="Genomic_DNA"/>
</dbReference>
<comment type="caution">
    <text evidence="4">The sequence shown here is derived from an EMBL/GenBank/DDBJ whole genome shotgun (WGS) entry which is preliminary data.</text>
</comment>
<dbReference type="GO" id="GO:0070072">
    <property type="term" value="P:vacuolar proton-transporting V-type ATPase complex assembly"/>
    <property type="evidence" value="ECO:0007669"/>
    <property type="project" value="InterPro"/>
</dbReference>
<dbReference type="InterPro" id="IPR040357">
    <property type="entry name" value="Vma22/CCDC115"/>
</dbReference>
<proteinExistence type="predicted"/>
<accession>A0AB34IPH9</accession>
<organism evidence="4 5">
    <name type="scientific">Prymnesium parvum</name>
    <name type="common">Toxic golden alga</name>
    <dbReference type="NCBI Taxonomy" id="97485"/>
    <lineage>
        <taxon>Eukaryota</taxon>
        <taxon>Haptista</taxon>
        <taxon>Haptophyta</taxon>
        <taxon>Prymnesiophyceae</taxon>
        <taxon>Prymnesiales</taxon>
        <taxon>Prymnesiaceae</taxon>
        <taxon>Prymnesium</taxon>
    </lineage>
</organism>
<protein>
    <recommendedName>
        <fullName evidence="1">Vacuolar ATPase assembly protein VMA22</fullName>
    </recommendedName>
</protein>
<keyword evidence="5" id="KW-1185">Reference proteome</keyword>
<evidence type="ECO:0000313" key="4">
    <source>
        <dbReference type="EMBL" id="KAL1503910.1"/>
    </source>
</evidence>
<name>A0AB34IPH9_PRYPA</name>
<gene>
    <name evidence="3" type="ORF">AB1Y20_012347</name>
    <name evidence="4" type="ORF">AB1Y20_012371</name>
</gene>
<dbReference type="GO" id="GO:0051082">
    <property type="term" value="F:unfolded protein binding"/>
    <property type="evidence" value="ECO:0007669"/>
    <property type="project" value="TreeGrafter"/>
</dbReference>
<feature type="compositionally biased region" description="Pro residues" evidence="2">
    <location>
        <begin position="10"/>
        <end position="20"/>
    </location>
</feature>
<dbReference type="PANTHER" id="PTHR31996">
    <property type="entry name" value="COILED-COIL DOMAIN-CONTAINING PROTEIN 115"/>
    <property type="match status" value="1"/>
</dbReference>